<dbReference type="SUPFAM" id="SSF56281">
    <property type="entry name" value="Metallo-hydrolase/oxidoreductase"/>
    <property type="match status" value="1"/>
</dbReference>
<name>A0A8T3V149_9ARCH</name>
<organism evidence="1 2">
    <name type="scientific">Candidatus Acidifodinimicrobium mancum</name>
    <dbReference type="NCBI Taxonomy" id="2898728"/>
    <lineage>
        <taxon>Archaea</taxon>
        <taxon>Candidatus Parvarchaeota</taxon>
        <taxon>Candidatus Acidifodinimicrobiaceae</taxon>
        <taxon>Candidatus Acidifodinimicrobium</taxon>
    </lineage>
</organism>
<dbReference type="Gene3D" id="3.60.15.10">
    <property type="entry name" value="Ribonuclease Z/Hydroxyacylglutathione hydrolase-like"/>
    <property type="match status" value="1"/>
</dbReference>
<evidence type="ECO:0000313" key="1">
    <source>
        <dbReference type="EMBL" id="MBE5728138.1"/>
    </source>
</evidence>
<dbReference type="Pfam" id="PF13483">
    <property type="entry name" value="Lactamase_B_3"/>
    <property type="match status" value="1"/>
</dbReference>
<proteinExistence type="predicted"/>
<dbReference type="EMBL" id="JADFAQ010000024">
    <property type="protein sequence ID" value="MBE5728138.1"/>
    <property type="molecule type" value="Genomic_DNA"/>
</dbReference>
<evidence type="ECO:0000313" key="2">
    <source>
        <dbReference type="Proteomes" id="UP000763484"/>
    </source>
</evidence>
<dbReference type="InterPro" id="IPR050114">
    <property type="entry name" value="UPF0173_UPF0282_UlaG_hydrolase"/>
</dbReference>
<dbReference type="InterPro" id="IPR036866">
    <property type="entry name" value="RibonucZ/Hydroxyglut_hydro"/>
</dbReference>
<accession>A0A8T3V149</accession>
<dbReference type="AlphaFoldDB" id="A0A8T3V149"/>
<reference evidence="1 2" key="1">
    <citation type="submission" date="2020-09" db="EMBL/GenBank/DDBJ databases">
        <title>Genomic characterization of a novel Parvarchaeota family in acid mine drainage sediments.</title>
        <authorList>
            <person name="Luo Z.-H."/>
        </authorList>
    </citation>
    <scope>NUCLEOTIDE SEQUENCE [LARGE SCALE GENOMIC DNA]</scope>
    <source>
        <strain evidence="1">TL1-5_bins.178</strain>
    </source>
</reference>
<dbReference type="PANTHER" id="PTHR43546">
    <property type="entry name" value="UPF0173 METAL-DEPENDENT HYDROLASE MJ1163-RELATED"/>
    <property type="match status" value="1"/>
</dbReference>
<comment type="caution">
    <text evidence="1">The sequence shown here is derived from an EMBL/GenBank/DDBJ whole genome shotgun (WGS) entry which is preliminary data.</text>
</comment>
<dbReference type="Proteomes" id="UP000763484">
    <property type="component" value="Unassembled WGS sequence"/>
</dbReference>
<dbReference type="PANTHER" id="PTHR43546:SF8">
    <property type="entry name" value="METALLO-BETA-LACTAMASE DOMAIN-CONTAINING PROTEIN"/>
    <property type="match status" value="1"/>
</dbReference>
<protein>
    <submittedName>
        <fullName evidence="1">MBL fold metallo-hydrolase</fullName>
    </submittedName>
</protein>
<sequence>MEYKGIKIEWLHHDCFRLEKDGLVIYTDPYKVQKEYNDADIILITHDHYDHCDPESIRKLVKSDTTIVAPKDCEEKLKEFSEKKVFVSPNEVKIVRGVSIRTVPSYNLNKFLSPGKVFHPKEKGNVGYVFIFSGVKFYIAGDTDFIPEMTDIKVDVAFLPVSGIYVMTNTEAAEAAIAIKPEIAIPMHYGSGIGSEEDARRFKENLKGKIKTEILNSIEK</sequence>
<gene>
    <name evidence="1" type="ORF">IHE50_01840</name>
</gene>